<evidence type="ECO:0000256" key="1">
    <source>
        <dbReference type="SAM" id="MobiDB-lite"/>
    </source>
</evidence>
<dbReference type="Proteomes" id="UP000054549">
    <property type="component" value="Unassembled WGS sequence"/>
</dbReference>
<feature type="compositionally biased region" description="Basic and acidic residues" evidence="1">
    <location>
        <begin position="247"/>
        <end position="258"/>
    </location>
</feature>
<keyword evidence="2" id="KW-0812">Transmembrane</keyword>
<feature type="region of interest" description="Disordered" evidence="1">
    <location>
        <begin position="234"/>
        <end position="320"/>
    </location>
</feature>
<dbReference type="AlphaFoldDB" id="A0A0C2T373"/>
<keyword evidence="2" id="KW-1133">Transmembrane helix</keyword>
<evidence type="ECO:0000313" key="4">
    <source>
        <dbReference type="Proteomes" id="UP000054549"/>
    </source>
</evidence>
<feature type="transmembrane region" description="Helical" evidence="2">
    <location>
        <begin position="190"/>
        <end position="212"/>
    </location>
</feature>
<evidence type="ECO:0008006" key="5">
    <source>
        <dbReference type="Google" id="ProtNLM"/>
    </source>
</evidence>
<organism evidence="3 4">
    <name type="scientific">Amanita muscaria (strain Koide BX008)</name>
    <dbReference type="NCBI Taxonomy" id="946122"/>
    <lineage>
        <taxon>Eukaryota</taxon>
        <taxon>Fungi</taxon>
        <taxon>Dikarya</taxon>
        <taxon>Basidiomycota</taxon>
        <taxon>Agaricomycotina</taxon>
        <taxon>Agaricomycetes</taxon>
        <taxon>Agaricomycetidae</taxon>
        <taxon>Agaricales</taxon>
        <taxon>Pluteineae</taxon>
        <taxon>Amanitaceae</taxon>
        <taxon>Amanita</taxon>
    </lineage>
</organism>
<dbReference type="HOGENOM" id="CLU_046739_1_0_1"/>
<dbReference type="Pfam" id="PF12400">
    <property type="entry name" value="STIMATE"/>
    <property type="match status" value="1"/>
</dbReference>
<feature type="region of interest" description="Disordered" evidence="1">
    <location>
        <begin position="362"/>
        <end position="395"/>
    </location>
</feature>
<evidence type="ECO:0000256" key="2">
    <source>
        <dbReference type="SAM" id="Phobius"/>
    </source>
</evidence>
<dbReference type="InParanoid" id="A0A0C2T373"/>
<dbReference type="PANTHER" id="PTHR31735">
    <property type="entry name" value="VACUOLAR MEMBRANE PROTEIN YPL162C"/>
    <property type="match status" value="1"/>
</dbReference>
<dbReference type="GO" id="GO:0016020">
    <property type="term" value="C:membrane"/>
    <property type="evidence" value="ECO:0007669"/>
    <property type="project" value="TreeGrafter"/>
</dbReference>
<dbReference type="EMBL" id="KN818224">
    <property type="protein sequence ID" value="KIL70315.1"/>
    <property type="molecule type" value="Genomic_DNA"/>
</dbReference>
<dbReference type="OrthoDB" id="431202at2759"/>
<feature type="transmembrane region" description="Helical" evidence="2">
    <location>
        <begin position="148"/>
        <end position="169"/>
    </location>
</feature>
<accession>A0A0C2T373</accession>
<feature type="transmembrane region" description="Helical" evidence="2">
    <location>
        <begin position="93"/>
        <end position="113"/>
    </location>
</feature>
<reference evidence="3 4" key="1">
    <citation type="submission" date="2014-04" db="EMBL/GenBank/DDBJ databases">
        <title>Evolutionary Origins and Diversification of the Mycorrhizal Mutualists.</title>
        <authorList>
            <consortium name="DOE Joint Genome Institute"/>
            <consortium name="Mycorrhizal Genomics Consortium"/>
            <person name="Kohler A."/>
            <person name="Kuo A."/>
            <person name="Nagy L.G."/>
            <person name="Floudas D."/>
            <person name="Copeland A."/>
            <person name="Barry K.W."/>
            <person name="Cichocki N."/>
            <person name="Veneault-Fourrey C."/>
            <person name="LaButti K."/>
            <person name="Lindquist E.A."/>
            <person name="Lipzen A."/>
            <person name="Lundell T."/>
            <person name="Morin E."/>
            <person name="Murat C."/>
            <person name="Riley R."/>
            <person name="Ohm R."/>
            <person name="Sun H."/>
            <person name="Tunlid A."/>
            <person name="Henrissat B."/>
            <person name="Grigoriev I.V."/>
            <person name="Hibbett D.S."/>
            <person name="Martin F."/>
        </authorList>
    </citation>
    <scope>NUCLEOTIDE SEQUENCE [LARGE SCALE GENOMIC DNA]</scope>
    <source>
        <strain evidence="3 4">Koide BX008</strain>
    </source>
</reference>
<keyword evidence="2" id="KW-0472">Membrane</keyword>
<dbReference type="InterPro" id="IPR022127">
    <property type="entry name" value="STIMATE/YPL162C"/>
</dbReference>
<keyword evidence="4" id="KW-1185">Reference proteome</keyword>
<proteinExistence type="predicted"/>
<protein>
    <recommendedName>
        <fullName evidence="5">Vacuolar membrane protein</fullName>
    </recommendedName>
</protein>
<dbReference type="PANTHER" id="PTHR31735:SF1">
    <property type="entry name" value="VACUOLAR MEMBRANE PROTEIN YPL162C"/>
    <property type="match status" value="1"/>
</dbReference>
<evidence type="ECO:0000313" key="3">
    <source>
        <dbReference type="EMBL" id="KIL70315.1"/>
    </source>
</evidence>
<name>A0A0C2T373_AMAMK</name>
<gene>
    <name evidence="3" type="ORF">M378DRAFT_156421</name>
</gene>
<feature type="compositionally biased region" description="Polar residues" evidence="1">
    <location>
        <begin position="296"/>
        <end position="315"/>
    </location>
</feature>
<feature type="transmembrane region" description="Helical" evidence="2">
    <location>
        <begin position="22"/>
        <end position="44"/>
    </location>
</feature>
<sequence>MSLDDILHARVDPIIDKPSCQLLGPTALVVQALMGVLVILSLVYKRHRERPVRPWKIWLYDVSKQVVGQMFVHGLNVLISDVISRHTAGNACVFYFLNILIDTTFGIGLIYVIHNALTGLFSEKLRLKGFESGVYDDPPSFPYWIRQAAVYVTSLTTMKFLVLMLLILLPGLLKVGEWLLSWTQNGDGDALQVVFVMGIFPIVMNILQFWFIDSIVKAHHNNVMLDSTTDIQREPLFGVPSDDDDDNPHAPHDIENPRPRSRTQSLTEVDVSGDESDTLDILPADQKSIDTKSQADSHSYPPSLSGSLASTSTMPASPKPAKNLLKLASRRRNNTATAKGTPTPTHSHQIYHPQPRIPQVASAAKSLEKEVRNPSIDSWGEWGETGDWPDEDRKDTVLDNWDTTATLQANIR</sequence>
<dbReference type="STRING" id="946122.A0A0C2T373"/>